<dbReference type="Proteomes" id="UP000800093">
    <property type="component" value="Unassembled WGS sequence"/>
</dbReference>
<evidence type="ECO:0000313" key="2">
    <source>
        <dbReference type="Proteomes" id="UP000800093"/>
    </source>
</evidence>
<keyword evidence="2" id="KW-1185">Reference proteome</keyword>
<dbReference type="EMBL" id="ML986595">
    <property type="protein sequence ID" value="KAF2266863.1"/>
    <property type="molecule type" value="Genomic_DNA"/>
</dbReference>
<reference evidence="2" key="1">
    <citation type="journal article" date="2020" name="Stud. Mycol.">
        <title>101 Dothideomycetes genomes: A test case for predicting lifestyles and emergence of pathogens.</title>
        <authorList>
            <person name="Haridas S."/>
            <person name="Albert R."/>
            <person name="Binder M."/>
            <person name="Bloem J."/>
            <person name="LaButti K."/>
            <person name="Salamov A."/>
            <person name="Andreopoulos B."/>
            <person name="Baker S."/>
            <person name="Barry K."/>
            <person name="Bills G."/>
            <person name="Bluhm B."/>
            <person name="Cannon C."/>
            <person name="Castanera R."/>
            <person name="Culley D."/>
            <person name="Daum C."/>
            <person name="Ezra D."/>
            <person name="Gonzalez J."/>
            <person name="Henrissat B."/>
            <person name="Kuo A."/>
            <person name="Liang C."/>
            <person name="Lipzen A."/>
            <person name="Lutzoni F."/>
            <person name="Magnuson J."/>
            <person name="Mondo S."/>
            <person name="Nolan M."/>
            <person name="Ohm R."/>
            <person name="Pangilinan J."/>
            <person name="Park H.-J."/>
            <person name="Ramirez L."/>
            <person name="Alfaro M."/>
            <person name="Sun H."/>
            <person name="Tritt A."/>
            <person name="Yoshinaga Y."/>
            <person name="Zwiers L.-H."/>
            <person name="Turgeon B."/>
            <person name="Goodwin S."/>
            <person name="Spatafora J."/>
            <person name="Crous P."/>
            <person name="Grigoriev I."/>
        </authorList>
    </citation>
    <scope>NUCLEOTIDE SEQUENCE [LARGE SCALE GENOMIC DNA]</scope>
    <source>
        <strain evidence="2">CBS 304.66</strain>
    </source>
</reference>
<comment type="caution">
    <text evidence="1">The sequence shown here is derived from an EMBL/GenBank/DDBJ whole genome shotgun (WGS) entry which is preliminary data.</text>
</comment>
<organism evidence="1 2">
    <name type="scientific">Lojkania enalia</name>
    <dbReference type="NCBI Taxonomy" id="147567"/>
    <lineage>
        <taxon>Eukaryota</taxon>
        <taxon>Fungi</taxon>
        <taxon>Dikarya</taxon>
        <taxon>Ascomycota</taxon>
        <taxon>Pezizomycotina</taxon>
        <taxon>Dothideomycetes</taxon>
        <taxon>Pleosporomycetidae</taxon>
        <taxon>Pleosporales</taxon>
        <taxon>Pleosporales incertae sedis</taxon>
        <taxon>Lojkania</taxon>
    </lineage>
</organism>
<proteinExistence type="predicted"/>
<sequence length="130" mass="14404">MIFGFGGARLVSLLSARCNALHNETKGRATDADYQAKNTDPTFARSHGCILSQLRGNSPTVSVSSRGRGWWSYWKGGEGSSRYSKTFDEPDLFSVVVIGRVTLPKVRAAYKNMKCWISGCPRGNSCFMKW</sequence>
<dbReference type="AlphaFoldDB" id="A0A9P4N616"/>
<protein>
    <submittedName>
        <fullName evidence="1">Uncharacterized protein</fullName>
    </submittedName>
</protein>
<evidence type="ECO:0000313" key="1">
    <source>
        <dbReference type="EMBL" id="KAF2266863.1"/>
    </source>
</evidence>
<accession>A0A9P4N616</accession>
<gene>
    <name evidence="1" type="ORF">CC78DRAFT_577788</name>
</gene>
<name>A0A9P4N616_9PLEO</name>